<dbReference type="InterPro" id="IPR017782">
    <property type="entry name" value="Hydroxyacylglutathione_Hdrlase"/>
</dbReference>
<evidence type="ECO:0000256" key="7">
    <source>
        <dbReference type="HAMAP-Rule" id="MF_01374"/>
    </source>
</evidence>
<dbReference type="Gene3D" id="3.60.15.10">
    <property type="entry name" value="Ribonuclease Z/Hydroxyacylglutathione hydrolase-like"/>
    <property type="match status" value="1"/>
</dbReference>
<feature type="binding site" evidence="7">
    <location>
        <position position="74"/>
    </location>
    <ligand>
        <name>Zn(2+)</name>
        <dbReference type="ChEBI" id="CHEBI:29105"/>
        <label>2</label>
    </ligand>
</feature>
<sequence>MPRCDRFAPMIQPPPRLDVALIPALSDNYIHLLRCGATGVVAVVDPAEAAPVTAVLERRGWTLDLIINTHHHGDHVGGNLDLKARYGAAIVGPAADRDRIPGIDRAIADGESFTVGACPLTGIDVPGHTRGHIAFHGAEDAVLFSGDTLFSMGCGRLFEGTPAQMWRSLTRLRALPPETIVYCGHEYTAGNGRFALTLEPDNADLAARMREVTALRADDRPTLPTTLAVERATNPFLRADLPALAAAVGLADSDPVAVFAEIRRRKDDFRG</sequence>
<evidence type="ECO:0000313" key="10">
    <source>
        <dbReference type="Proteomes" id="UP000315751"/>
    </source>
</evidence>
<dbReference type="EC" id="3.1.2.6" evidence="7"/>
<comment type="cofactor">
    <cofactor evidence="7">
        <name>Zn(2+)</name>
        <dbReference type="ChEBI" id="CHEBI:29105"/>
    </cofactor>
    <text evidence="7">Binds 2 Zn(2+) ions per subunit.</text>
</comment>
<dbReference type="PROSITE" id="PS00743">
    <property type="entry name" value="BETA_LACTAMASE_B_1"/>
    <property type="match status" value="1"/>
</dbReference>
<dbReference type="EMBL" id="VITR01000002">
    <property type="protein sequence ID" value="TWB45236.1"/>
    <property type="molecule type" value="Genomic_DNA"/>
</dbReference>
<comment type="subunit">
    <text evidence="7">Monomer.</text>
</comment>
<comment type="pathway">
    <text evidence="2 7">Secondary metabolite metabolism; methylglyoxal degradation; (R)-lactate from methylglyoxal: step 2/2.</text>
</comment>
<dbReference type="InterPro" id="IPR032282">
    <property type="entry name" value="HAGH_C"/>
</dbReference>
<dbReference type="GO" id="GO:0019243">
    <property type="term" value="P:methylglyoxal catabolic process to D-lactate via S-lactoyl-glutathione"/>
    <property type="evidence" value="ECO:0007669"/>
    <property type="project" value="UniProtKB-UniRule"/>
</dbReference>
<dbReference type="InterPro" id="IPR036866">
    <property type="entry name" value="RibonucZ/Hydroxyglut_hydro"/>
</dbReference>
<dbReference type="SMART" id="SM00849">
    <property type="entry name" value="Lactamase_B"/>
    <property type="match status" value="1"/>
</dbReference>
<accession>A0A560HFM9</accession>
<feature type="binding site" evidence="7">
    <location>
        <position position="147"/>
    </location>
    <ligand>
        <name>Zn(2+)</name>
        <dbReference type="ChEBI" id="CHEBI:29105"/>
        <label>2</label>
    </ligand>
</feature>
<evidence type="ECO:0000256" key="1">
    <source>
        <dbReference type="ARBA" id="ARBA00001623"/>
    </source>
</evidence>
<feature type="domain" description="Metallo-beta-lactamase" evidence="8">
    <location>
        <begin position="27"/>
        <end position="185"/>
    </location>
</feature>
<evidence type="ECO:0000313" key="9">
    <source>
        <dbReference type="EMBL" id="TWB45236.1"/>
    </source>
</evidence>
<dbReference type="NCBIfam" id="TIGR03413">
    <property type="entry name" value="GSH_gloB"/>
    <property type="match status" value="1"/>
</dbReference>
<dbReference type="Proteomes" id="UP000315751">
    <property type="component" value="Unassembled WGS sequence"/>
</dbReference>
<dbReference type="InterPro" id="IPR001018">
    <property type="entry name" value="Beta-lactamase_class-B_CS"/>
</dbReference>
<dbReference type="PANTHER" id="PTHR43705:SF1">
    <property type="entry name" value="HYDROXYACYLGLUTATHIONE HYDROLASE GLOB"/>
    <property type="match status" value="1"/>
</dbReference>
<keyword evidence="10" id="KW-1185">Reference proteome</keyword>
<keyword evidence="5 7" id="KW-0378">Hydrolase</keyword>
<dbReference type="UniPathway" id="UPA00619">
    <property type="reaction ID" value="UER00676"/>
</dbReference>
<dbReference type="AlphaFoldDB" id="A0A560HFM9"/>
<dbReference type="GO" id="GO:0008270">
    <property type="term" value="F:zinc ion binding"/>
    <property type="evidence" value="ECO:0007669"/>
    <property type="project" value="InterPro"/>
</dbReference>
<feature type="binding site" evidence="7">
    <location>
        <position position="72"/>
    </location>
    <ligand>
        <name>Zn(2+)</name>
        <dbReference type="ChEBI" id="CHEBI:29105"/>
        <label>1</label>
    </ligand>
</feature>
<dbReference type="Pfam" id="PF00753">
    <property type="entry name" value="Lactamase_B"/>
    <property type="match status" value="1"/>
</dbReference>
<dbReference type="PIRSF" id="PIRSF005457">
    <property type="entry name" value="Glx"/>
    <property type="match status" value="1"/>
</dbReference>
<keyword evidence="4 7" id="KW-0479">Metal-binding</keyword>
<dbReference type="InterPro" id="IPR050110">
    <property type="entry name" value="Glyoxalase_II_hydrolase"/>
</dbReference>
<protein>
    <recommendedName>
        <fullName evidence="7">Hydroxyacylglutathione hydrolase</fullName>
        <ecNumber evidence="7">3.1.2.6</ecNumber>
    </recommendedName>
    <alternativeName>
        <fullName evidence="7">Glyoxalase II</fullName>
        <shortName evidence="7">Glx II</shortName>
    </alternativeName>
</protein>
<feature type="binding site" evidence="7">
    <location>
        <position position="70"/>
    </location>
    <ligand>
        <name>Zn(2+)</name>
        <dbReference type="ChEBI" id="CHEBI:29105"/>
        <label>1</label>
    </ligand>
</feature>
<dbReference type="HAMAP" id="MF_01374">
    <property type="entry name" value="Glyoxalase_2"/>
    <property type="match status" value="1"/>
</dbReference>
<proteinExistence type="inferred from homology"/>
<evidence type="ECO:0000256" key="5">
    <source>
        <dbReference type="ARBA" id="ARBA00022801"/>
    </source>
</evidence>
<evidence type="ECO:0000256" key="6">
    <source>
        <dbReference type="ARBA" id="ARBA00022833"/>
    </source>
</evidence>
<dbReference type="GO" id="GO:0017001">
    <property type="term" value="P:antibiotic catabolic process"/>
    <property type="evidence" value="ECO:0007669"/>
    <property type="project" value="InterPro"/>
</dbReference>
<dbReference type="CDD" id="cd07723">
    <property type="entry name" value="hydroxyacylglutathione_hydrolase_MBL-fold"/>
    <property type="match status" value="1"/>
</dbReference>
<dbReference type="SUPFAM" id="SSF56281">
    <property type="entry name" value="Metallo-hydrolase/oxidoreductase"/>
    <property type="match status" value="1"/>
</dbReference>
<dbReference type="InterPro" id="IPR035680">
    <property type="entry name" value="Clx_II_MBL"/>
</dbReference>
<evidence type="ECO:0000256" key="2">
    <source>
        <dbReference type="ARBA" id="ARBA00004963"/>
    </source>
</evidence>
<organism evidence="9 10">
    <name type="scientific">Nitrospirillum amazonense</name>
    <dbReference type="NCBI Taxonomy" id="28077"/>
    <lineage>
        <taxon>Bacteria</taxon>
        <taxon>Pseudomonadati</taxon>
        <taxon>Pseudomonadota</taxon>
        <taxon>Alphaproteobacteria</taxon>
        <taxon>Rhodospirillales</taxon>
        <taxon>Azospirillaceae</taxon>
        <taxon>Nitrospirillum</taxon>
    </lineage>
</organism>
<name>A0A560HFM9_9PROT</name>
<keyword evidence="6 7" id="KW-0862">Zinc</keyword>
<dbReference type="Pfam" id="PF16123">
    <property type="entry name" value="HAGH_C"/>
    <property type="match status" value="1"/>
</dbReference>
<gene>
    <name evidence="7" type="primary">gloB</name>
    <name evidence="9" type="ORF">FBZ90_102191</name>
</gene>
<feature type="binding site" evidence="7">
    <location>
        <position position="75"/>
    </location>
    <ligand>
        <name>Zn(2+)</name>
        <dbReference type="ChEBI" id="CHEBI:29105"/>
        <label>2</label>
    </ligand>
</feature>
<evidence type="ECO:0000256" key="4">
    <source>
        <dbReference type="ARBA" id="ARBA00022723"/>
    </source>
</evidence>
<comment type="similarity">
    <text evidence="3 7">Belongs to the metallo-beta-lactamase superfamily. Glyoxalase II family.</text>
</comment>
<comment type="catalytic activity">
    <reaction evidence="1 7">
        <text>an S-(2-hydroxyacyl)glutathione + H2O = a 2-hydroxy carboxylate + glutathione + H(+)</text>
        <dbReference type="Rhea" id="RHEA:21864"/>
        <dbReference type="ChEBI" id="CHEBI:15377"/>
        <dbReference type="ChEBI" id="CHEBI:15378"/>
        <dbReference type="ChEBI" id="CHEBI:57925"/>
        <dbReference type="ChEBI" id="CHEBI:58896"/>
        <dbReference type="ChEBI" id="CHEBI:71261"/>
        <dbReference type="EC" id="3.1.2.6"/>
    </reaction>
</comment>
<dbReference type="GO" id="GO:0008800">
    <property type="term" value="F:beta-lactamase activity"/>
    <property type="evidence" value="ECO:0007669"/>
    <property type="project" value="InterPro"/>
</dbReference>
<evidence type="ECO:0000256" key="3">
    <source>
        <dbReference type="ARBA" id="ARBA00006759"/>
    </source>
</evidence>
<comment type="function">
    <text evidence="7">Thiolesterase that catalyzes the hydrolysis of S-D-lactoyl-glutathione to form glutathione and D-lactic acid.</text>
</comment>
<feature type="binding site" evidence="7">
    <location>
        <position position="185"/>
    </location>
    <ligand>
        <name>Zn(2+)</name>
        <dbReference type="ChEBI" id="CHEBI:29105"/>
        <label>2</label>
    </ligand>
</feature>
<feature type="binding site" evidence="7">
    <location>
        <position position="147"/>
    </location>
    <ligand>
        <name>Zn(2+)</name>
        <dbReference type="ChEBI" id="CHEBI:29105"/>
        <label>1</label>
    </ligand>
</feature>
<reference evidence="9 10" key="1">
    <citation type="submission" date="2019-06" db="EMBL/GenBank/DDBJ databases">
        <title>Genomic Encyclopedia of Type Strains, Phase IV (KMG-V): Genome sequencing to study the core and pangenomes of soil and plant-associated prokaryotes.</title>
        <authorList>
            <person name="Whitman W."/>
        </authorList>
    </citation>
    <scope>NUCLEOTIDE SEQUENCE [LARGE SCALE GENOMIC DNA]</scope>
    <source>
        <strain evidence="9 10">BR 11622</strain>
    </source>
</reference>
<feature type="binding site" evidence="7">
    <location>
        <position position="128"/>
    </location>
    <ligand>
        <name>Zn(2+)</name>
        <dbReference type="ChEBI" id="CHEBI:29105"/>
        <label>1</label>
    </ligand>
</feature>
<dbReference type="InterPro" id="IPR001279">
    <property type="entry name" value="Metallo-B-lactamas"/>
</dbReference>
<dbReference type="PANTHER" id="PTHR43705">
    <property type="entry name" value="HYDROXYACYLGLUTATHIONE HYDROLASE"/>
    <property type="match status" value="1"/>
</dbReference>
<dbReference type="GO" id="GO:0004416">
    <property type="term" value="F:hydroxyacylglutathione hydrolase activity"/>
    <property type="evidence" value="ECO:0007669"/>
    <property type="project" value="UniProtKB-UniRule"/>
</dbReference>
<comment type="caution">
    <text evidence="9">The sequence shown here is derived from an EMBL/GenBank/DDBJ whole genome shotgun (WGS) entry which is preliminary data.</text>
</comment>
<evidence type="ECO:0000259" key="8">
    <source>
        <dbReference type="SMART" id="SM00849"/>
    </source>
</evidence>